<dbReference type="AlphaFoldDB" id="A0A7J9GEJ2"/>
<feature type="non-terminal residue" evidence="2">
    <location>
        <position position="256"/>
    </location>
</feature>
<feature type="compositionally biased region" description="Basic and acidic residues" evidence="1">
    <location>
        <begin position="1"/>
        <end position="14"/>
    </location>
</feature>
<dbReference type="EMBL" id="JABFAD010000004">
    <property type="protein sequence ID" value="MBA0795901.1"/>
    <property type="molecule type" value="Genomic_DNA"/>
</dbReference>
<feature type="compositionally biased region" description="Basic and acidic residues" evidence="1">
    <location>
        <begin position="57"/>
        <end position="76"/>
    </location>
</feature>
<feature type="region of interest" description="Disordered" evidence="1">
    <location>
        <begin position="1"/>
        <end position="85"/>
    </location>
</feature>
<protein>
    <submittedName>
        <fullName evidence="2">Uncharacterized protein</fullName>
    </submittedName>
</protein>
<dbReference type="PANTHER" id="PTHR31973">
    <property type="entry name" value="POLYPROTEIN, PUTATIVE-RELATED"/>
    <property type="match status" value="1"/>
</dbReference>
<reference evidence="2 3" key="1">
    <citation type="journal article" date="2019" name="Genome Biol. Evol.">
        <title>Insights into the evolution of the New World diploid cottons (Gossypium, subgenus Houzingenia) based on genome sequencing.</title>
        <authorList>
            <person name="Grover C.E."/>
            <person name="Arick M.A. 2nd"/>
            <person name="Thrash A."/>
            <person name="Conover J.L."/>
            <person name="Sanders W.S."/>
            <person name="Peterson D.G."/>
            <person name="Frelichowski J.E."/>
            <person name="Scheffler J.A."/>
            <person name="Scheffler B.E."/>
            <person name="Wendel J.F."/>
        </authorList>
    </citation>
    <scope>NUCLEOTIDE SEQUENCE [LARGE SCALE GENOMIC DNA]</scope>
    <source>
        <strain evidence="2">0</strain>
        <tissue evidence="2">Leaf</tissue>
    </source>
</reference>
<feature type="compositionally biased region" description="Acidic residues" evidence="1">
    <location>
        <begin position="47"/>
        <end position="56"/>
    </location>
</feature>
<dbReference type="PANTHER" id="PTHR31973:SF187">
    <property type="entry name" value="MUTATOR TRANSPOSASE MUDRA PROTEIN"/>
    <property type="match status" value="1"/>
</dbReference>
<comment type="caution">
    <text evidence="2">The sequence shown here is derived from an EMBL/GenBank/DDBJ whole genome shotgun (WGS) entry which is preliminary data.</text>
</comment>
<dbReference type="OrthoDB" id="1002194at2759"/>
<evidence type="ECO:0000256" key="1">
    <source>
        <dbReference type="SAM" id="MobiDB-lite"/>
    </source>
</evidence>
<dbReference type="Proteomes" id="UP000593560">
    <property type="component" value="Unassembled WGS sequence"/>
</dbReference>
<evidence type="ECO:0000313" key="3">
    <source>
        <dbReference type="Proteomes" id="UP000593560"/>
    </source>
</evidence>
<accession>A0A7J9GEJ2</accession>
<evidence type="ECO:0000313" key="2">
    <source>
        <dbReference type="EMBL" id="MBA0795901.1"/>
    </source>
</evidence>
<gene>
    <name evidence="2" type="ORF">Gohar_006730</name>
</gene>
<feature type="compositionally biased region" description="Basic and acidic residues" evidence="1">
    <location>
        <begin position="28"/>
        <end position="46"/>
    </location>
</feature>
<proteinExistence type="predicted"/>
<sequence>EGGESDRGGEEKVDVAVSECGESDGCDEERVREVEGKTNRKGKETVLDENESESFEDVGKEEDRNETEYFDSDDHGSIIGSEDDDNTDVCRRSRFPTYNPNSAIPHFCIGILFKDKHFEATIRDHLKIKLREIQRKVASGMHVNVNITRCKRAKKMVKDKLAENFLHELAKNPGSTIKMAVDRVTPESPPHFKRFYVFFKALKRGWKEGCRPILDLDGCFLKGLFKGELLAVVGKDRNNQIYLVAWAIVEGECIDS</sequence>
<name>A0A7J9GEJ2_9ROSI</name>
<organism evidence="2 3">
    <name type="scientific">Gossypium harknessii</name>
    <dbReference type="NCBI Taxonomy" id="34285"/>
    <lineage>
        <taxon>Eukaryota</taxon>
        <taxon>Viridiplantae</taxon>
        <taxon>Streptophyta</taxon>
        <taxon>Embryophyta</taxon>
        <taxon>Tracheophyta</taxon>
        <taxon>Spermatophyta</taxon>
        <taxon>Magnoliopsida</taxon>
        <taxon>eudicotyledons</taxon>
        <taxon>Gunneridae</taxon>
        <taxon>Pentapetalae</taxon>
        <taxon>rosids</taxon>
        <taxon>malvids</taxon>
        <taxon>Malvales</taxon>
        <taxon>Malvaceae</taxon>
        <taxon>Malvoideae</taxon>
        <taxon>Gossypium</taxon>
    </lineage>
</organism>
<keyword evidence="3" id="KW-1185">Reference proteome</keyword>